<organism evidence="3 4">
    <name type="scientific">Liquidambar formosana</name>
    <name type="common">Formosan gum</name>
    <dbReference type="NCBI Taxonomy" id="63359"/>
    <lineage>
        <taxon>Eukaryota</taxon>
        <taxon>Viridiplantae</taxon>
        <taxon>Streptophyta</taxon>
        <taxon>Embryophyta</taxon>
        <taxon>Tracheophyta</taxon>
        <taxon>Spermatophyta</taxon>
        <taxon>Magnoliopsida</taxon>
        <taxon>eudicotyledons</taxon>
        <taxon>Gunneridae</taxon>
        <taxon>Pentapetalae</taxon>
        <taxon>Saxifragales</taxon>
        <taxon>Altingiaceae</taxon>
        <taxon>Liquidambar</taxon>
    </lineage>
</organism>
<evidence type="ECO:0000256" key="1">
    <source>
        <dbReference type="PROSITE-ProRule" id="PRU00175"/>
    </source>
</evidence>
<dbReference type="PROSITE" id="PS50089">
    <property type="entry name" value="ZF_RING_2"/>
    <property type="match status" value="1"/>
</dbReference>
<dbReference type="InterPro" id="IPR013083">
    <property type="entry name" value="Znf_RING/FYVE/PHD"/>
</dbReference>
<dbReference type="Gene3D" id="3.30.40.10">
    <property type="entry name" value="Zinc/RING finger domain, C3HC4 (zinc finger)"/>
    <property type="match status" value="1"/>
</dbReference>
<dbReference type="GO" id="GO:0016567">
    <property type="term" value="P:protein ubiquitination"/>
    <property type="evidence" value="ECO:0007669"/>
    <property type="project" value="TreeGrafter"/>
</dbReference>
<keyword evidence="1" id="KW-0862">Zinc</keyword>
<dbReference type="InterPro" id="IPR001841">
    <property type="entry name" value="Znf_RING"/>
</dbReference>
<keyword evidence="1" id="KW-0863">Zinc-finger</keyword>
<dbReference type="GO" id="GO:0061630">
    <property type="term" value="F:ubiquitin protein ligase activity"/>
    <property type="evidence" value="ECO:0007669"/>
    <property type="project" value="TreeGrafter"/>
</dbReference>
<dbReference type="AlphaFoldDB" id="A0AAP0RGU5"/>
<gene>
    <name evidence="3" type="ORF">L1049_006118</name>
</gene>
<sequence>MWQKQPNKSSYRESIKALEADIQHANSLAASLPRDYDGDCIQMRLSYSPFAPFFLYLIEWLDYSCTDTIPSYFGLLHILVYKVGYYVFLPFDKVFLVYVDGMPTMSSQERKASLREFYAVIYPSLRQLEGELIELEDNYKRSRCMEVLGRKRVDERRKFSDKDPESDDECGICMEACTKMVLPNCGHSMCISCFHDWNVKSQSCPFCRGSLKRVSSQDLWVLTSNIDVVDTNTLAQENLRRLYLYIEKLPFIMPDTQLFVYDYMI</sequence>
<keyword evidence="1" id="KW-0479">Metal-binding</keyword>
<evidence type="ECO:0000313" key="3">
    <source>
        <dbReference type="EMBL" id="KAK9276583.1"/>
    </source>
</evidence>
<dbReference type="PANTHER" id="PTHR15315">
    <property type="entry name" value="RING FINGER PROTEIN 41, 151"/>
    <property type="match status" value="1"/>
</dbReference>
<evidence type="ECO:0000259" key="2">
    <source>
        <dbReference type="PROSITE" id="PS50089"/>
    </source>
</evidence>
<dbReference type="EMBL" id="JBBPBK010000010">
    <property type="protein sequence ID" value="KAK9276583.1"/>
    <property type="molecule type" value="Genomic_DNA"/>
</dbReference>
<name>A0AAP0RGU5_LIQFO</name>
<reference evidence="3 4" key="1">
    <citation type="journal article" date="2024" name="Plant J.">
        <title>Genome sequences and population genomics reveal climatic adaptation and genomic divergence between two closely related sweetgum species.</title>
        <authorList>
            <person name="Xu W.Q."/>
            <person name="Ren C.Q."/>
            <person name="Zhang X.Y."/>
            <person name="Comes H.P."/>
            <person name="Liu X.H."/>
            <person name="Li Y.G."/>
            <person name="Kettle C.J."/>
            <person name="Jalonen R."/>
            <person name="Gaisberger H."/>
            <person name="Ma Y.Z."/>
            <person name="Qiu Y.X."/>
        </authorList>
    </citation>
    <scope>NUCLEOTIDE SEQUENCE [LARGE SCALE GENOMIC DNA]</scope>
    <source>
        <strain evidence="3">Hangzhou</strain>
    </source>
</reference>
<dbReference type="SMART" id="SM00184">
    <property type="entry name" value="RING"/>
    <property type="match status" value="1"/>
</dbReference>
<accession>A0AAP0RGU5</accession>
<dbReference type="Pfam" id="PF13920">
    <property type="entry name" value="zf-C3HC4_3"/>
    <property type="match status" value="1"/>
</dbReference>
<dbReference type="SUPFAM" id="SSF57850">
    <property type="entry name" value="RING/U-box"/>
    <property type="match status" value="1"/>
</dbReference>
<feature type="domain" description="RING-type" evidence="2">
    <location>
        <begin position="170"/>
        <end position="208"/>
    </location>
</feature>
<dbReference type="Proteomes" id="UP001415857">
    <property type="component" value="Unassembled WGS sequence"/>
</dbReference>
<keyword evidence="4" id="KW-1185">Reference proteome</keyword>
<evidence type="ECO:0000313" key="4">
    <source>
        <dbReference type="Proteomes" id="UP001415857"/>
    </source>
</evidence>
<dbReference type="GO" id="GO:0008270">
    <property type="term" value="F:zinc ion binding"/>
    <property type="evidence" value="ECO:0007669"/>
    <property type="project" value="UniProtKB-KW"/>
</dbReference>
<protein>
    <recommendedName>
        <fullName evidence="2">RING-type domain-containing protein</fullName>
    </recommendedName>
</protein>
<comment type="caution">
    <text evidence="3">The sequence shown here is derived from an EMBL/GenBank/DDBJ whole genome shotgun (WGS) entry which is preliminary data.</text>
</comment>
<dbReference type="PANTHER" id="PTHR15315:SF22">
    <property type="entry name" value="OS01G0905700 PROTEIN"/>
    <property type="match status" value="1"/>
</dbReference>
<proteinExistence type="predicted"/>